<dbReference type="PANTHER" id="PTHR35910">
    <property type="entry name" value="2EXR DOMAIN-CONTAINING PROTEIN"/>
    <property type="match status" value="1"/>
</dbReference>
<comment type="caution">
    <text evidence="3">The sequence shown here is derived from an EMBL/GenBank/DDBJ whole genome shotgun (WGS) entry which is preliminary data.</text>
</comment>
<dbReference type="AlphaFoldDB" id="A0A4Z1K5U9"/>
<protein>
    <recommendedName>
        <fullName evidence="2">2EXR domain-containing protein</fullName>
    </recommendedName>
</protein>
<feature type="domain" description="2EXR" evidence="2">
    <location>
        <begin position="25"/>
        <end position="111"/>
    </location>
</feature>
<organism evidence="3 4">
    <name type="scientific">Botrytis elliptica</name>
    <dbReference type="NCBI Taxonomy" id="278938"/>
    <lineage>
        <taxon>Eukaryota</taxon>
        <taxon>Fungi</taxon>
        <taxon>Dikarya</taxon>
        <taxon>Ascomycota</taxon>
        <taxon>Pezizomycotina</taxon>
        <taxon>Leotiomycetes</taxon>
        <taxon>Helotiales</taxon>
        <taxon>Sclerotiniaceae</taxon>
        <taxon>Botrytis</taxon>
    </lineage>
</organism>
<evidence type="ECO:0000259" key="2">
    <source>
        <dbReference type="Pfam" id="PF20150"/>
    </source>
</evidence>
<evidence type="ECO:0000313" key="3">
    <source>
        <dbReference type="EMBL" id="TGO76733.1"/>
    </source>
</evidence>
<reference evidence="3 4" key="1">
    <citation type="submission" date="2017-12" db="EMBL/GenBank/DDBJ databases">
        <title>Comparative genomics of Botrytis spp.</title>
        <authorList>
            <person name="Valero-Jimenez C.A."/>
            <person name="Tapia P."/>
            <person name="Veloso J."/>
            <person name="Silva-Moreno E."/>
            <person name="Staats M."/>
            <person name="Valdes J.H."/>
            <person name="Van Kan J.A.L."/>
        </authorList>
    </citation>
    <scope>NUCLEOTIDE SEQUENCE [LARGE SCALE GENOMIC DNA]</scope>
    <source>
        <strain evidence="3 4">Be9601</strain>
    </source>
</reference>
<keyword evidence="4" id="KW-1185">Reference proteome</keyword>
<evidence type="ECO:0000313" key="4">
    <source>
        <dbReference type="Proteomes" id="UP000297229"/>
    </source>
</evidence>
<dbReference type="EMBL" id="PQXM01000139">
    <property type="protein sequence ID" value="TGO76733.1"/>
    <property type="molecule type" value="Genomic_DNA"/>
</dbReference>
<gene>
    <name evidence="3" type="ORF">BELL_0140g00240</name>
</gene>
<proteinExistence type="predicted"/>
<feature type="region of interest" description="Disordered" evidence="1">
    <location>
        <begin position="1"/>
        <end position="21"/>
    </location>
</feature>
<evidence type="ECO:0000256" key="1">
    <source>
        <dbReference type="SAM" id="MobiDB-lite"/>
    </source>
</evidence>
<dbReference type="Pfam" id="PF20150">
    <property type="entry name" value="2EXR"/>
    <property type="match status" value="1"/>
</dbReference>
<dbReference type="InterPro" id="IPR045518">
    <property type="entry name" value="2EXR"/>
</dbReference>
<dbReference type="Proteomes" id="UP000297229">
    <property type="component" value="Unassembled WGS sequence"/>
</dbReference>
<sequence>MDSQLLPLSPKQTTHKEGGSLTIQSLPPELSQAIWKLSLSNNRIITIHWAYKTNDDLHRRSVANEFYATYNKIEALEVSSESRTLALKDYKLCLGKDMRHPIYINGNKDILRFTSLTLTQITYASHFNGVWGILSVEAANIKRIAVEMRNDSNISEARRTLTEVKLLVSAIMLFATLETIFVQPSCVISPSSEAAFRAQFEKEMPRNFSLYRPSGGEKRYNVPEIVIVCPQCDPDFLKACQC</sequence>
<accession>A0A4Z1K5U9</accession>
<dbReference type="PANTHER" id="PTHR35910:SF6">
    <property type="entry name" value="2EXR DOMAIN-CONTAINING PROTEIN"/>
    <property type="match status" value="1"/>
</dbReference>
<name>A0A4Z1K5U9_9HELO</name>